<dbReference type="AlphaFoldDB" id="A0A3B1BAL6"/>
<gene>
    <name evidence="15" type="ORF">MNBD_NITROSPINAE01-1280</name>
</gene>
<dbReference type="GO" id="GO:0005886">
    <property type="term" value="C:plasma membrane"/>
    <property type="evidence" value="ECO:0007669"/>
    <property type="project" value="UniProtKB-SubCell"/>
</dbReference>
<sequence>MNTLKTTLLLGALTLIFIYAGAMMGGRAGMIFAFMLAIGINFFAYFYSDKVVLKMYGAREVTESDAPWLYDIVRQLAQRASLPMPKVYIIPSEQPNAFATGRNPSHSAVAVTQGITNVLDRDELAGVLAHELAHVKNRDILIGTIAATVAGAISMLANMAQMSMLFGGRDNERGGNPVVMIAMMILAPIAAMLVQMAISRTREYQADRVGAEIMGDPVPLARALEKLGTAAKQIPMKANPATAHMFIVSPLSGKDFTSLFSTHPPMEKRIAELYNMRTPVTSGGFHF</sequence>
<feature type="transmembrane region" description="Helical" evidence="13">
    <location>
        <begin position="7"/>
        <end position="24"/>
    </location>
</feature>
<evidence type="ECO:0000256" key="13">
    <source>
        <dbReference type="SAM" id="Phobius"/>
    </source>
</evidence>
<feature type="transmembrane region" description="Helical" evidence="13">
    <location>
        <begin position="30"/>
        <end position="47"/>
    </location>
</feature>
<evidence type="ECO:0000256" key="2">
    <source>
        <dbReference type="ARBA" id="ARBA00004651"/>
    </source>
</evidence>
<keyword evidence="9" id="KW-0862">Zinc</keyword>
<evidence type="ECO:0000256" key="8">
    <source>
        <dbReference type="ARBA" id="ARBA00022801"/>
    </source>
</evidence>
<dbReference type="InterPro" id="IPR050083">
    <property type="entry name" value="HtpX_protease"/>
</dbReference>
<dbReference type="CDD" id="cd07336">
    <property type="entry name" value="M48B_HtpX_like"/>
    <property type="match status" value="1"/>
</dbReference>
<dbReference type="InterPro" id="IPR022919">
    <property type="entry name" value="Pept_M48_protease_HtpX"/>
</dbReference>
<evidence type="ECO:0000256" key="10">
    <source>
        <dbReference type="ARBA" id="ARBA00022989"/>
    </source>
</evidence>
<dbReference type="InterPro" id="IPR001915">
    <property type="entry name" value="Peptidase_M48"/>
</dbReference>
<dbReference type="PANTHER" id="PTHR43221:SF1">
    <property type="entry name" value="PROTEASE HTPX"/>
    <property type="match status" value="1"/>
</dbReference>
<feature type="transmembrane region" description="Helical" evidence="13">
    <location>
        <begin position="140"/>
        <end position="158"/>
    </location>
</feature>
<organism evidence="15">
    <name type="scientific">hydrothermal vent metagenome</name>
    <dbReference type="NCBI Taxonomy" id="652676"/>
    <lineage>
        <taxon>unclassified sequences</taxon>
        <taxon>metagenomes</taxon>
        <taxon>ecological metagenomes</taxon>
    </lineage>
</organism>
<dbReference type="Pfam" id="PF01435">
    <property type="entry name" value="Peptidase_M48"/>
    <property type="match status" value="1"/>
</dbReference>
<feature type="transmembrane region" description="Helical" evidence="13">
    <location>
        <begin position="178"/>
        <end position="198"/>
    </location>
</feature>
<dbReference type="PANTHER" id="PTHR43221">
    <property type="entry name" value="PROTEASE HTPX"/>
    <property type="match status" value="1"/>
</dbReference>
<comment type="subcellular location">
    <subcellularLocation>
        <location evidence="2">Cell membrane</location>
        <topology evidence="2">Multi-pass membrane protein</topology>
    </subcellularLocation>
</comment>
<name>A0A3B1BAL6_9ZZZZ</name>
<protein>
    <submittedName>
        <fullName evidence="15">Peptidase M48, Ste24p</fullName>
    </submittedName>
</protein>
<keyword evidence="7" id="KW-0479">Metal-binding</keyword>
<dbReference type="GO" id="GO:0006508">
    <property type="term" value="P:proteolysis"/>
    <property type="evidence" value="ECO:0007669"/>
    <property type="project" value="UniProtKB-KW"/>
</dbReference>
<evidence type="ECO:0000256" key="6">
    <source>
        <dbReference type="ARBA" id="ARBA00022692"/>
    </source>
</evidence>
<proteinExistence type="inferred from homology"/>
<accession>A0A3B1BAL6</accession>
<keyword evidence="8" id="KW-0378">Hydrolase</keyword>
<evidence type="ECO:0000256" key="4">
    <source>
        <dbReference type="ARBA" id="ARBA00022475"/>
    </source>
</evidence>
<keyword evidence="4" id="KW-1003">Cell membrane</keyword>
<evidence type="ECO:0000256" key="12">
    <source>
        <dbReference type="ARBA" id="ARBA00023136"/>
    </source>
</evidence>
<keyword evidence="6 13" id="KW-0812">Transmembrane</keyword>
<dbReference type="GO" id="GO:0004222">
    <property type="term" value="F:metalloendopeptidase activity"/>
    <property type="evidence" value="ECO:0007669"/>
    <property type="project" value="InterPro"/>
</dbReference>
<comment type="cofactor">
    <cofactor evidence="1">
        <name>Zn(2+)</name>
        <dbReference type="ChEBI" id="CHEBI:29105"/>
    </cofactor>
</comment>
<reference evidence="15" key="1">
    <citation type="submission" date="2018-06" db="EMBL/GenBank/DDBJ databases">
        <authorList>
            <person name="Zhirakovskaya E."/>
        </authorList>
    </citation>
    <scope>NUCLEOTIDE SEQUENCE</scope>
</reference>
<dbReference type="Gene3D" id="3.30.2010.10">
    <property type="entry name" value="Metalloproteases ('zincins'), catalytic domain"/>
    <property type="match status" value="1"/>
</dbReference>
<keyword evidence="11" id="KW-0482">Metalloprotease</keyword>
<dbReference type="EMBL" id="UOGC01000006">
    <property type="protein sequence ID" value="VAX15336.1"/>
    <property type="molecule type" value="Genomic_DNA"/>
</dbReference>
<evidence type="ECO:0000256" key="7">
    <source>
        <dbReference type="ARBA" id="ARBA00022723"/>
    </source>
</evidence>
<evidence type="ECO:0000256" key="5">
    <source>
        <dbReference type="ARBA" id="ARBA00022670"/>
    </source>
</evidence>
<feature type="domain" description="Peptidase M48" evidence="14">
    <location>
        <begin position="65"/>
        <end position="275"/>
    </location>
</feature>
<dbReference type="HAMAP" id="MF_00188">
    <property type="entry name" value="Pept_M48_protease_HtpX"/>
    <property type="match status" value="1"/>
</dbReference>
<dbReference type="GO" id="GO:0046872">
    <property type="term" value="F:metal ion binding"/>
    <property type="evidence" value="ECO:0007669"/>
    <property type="project" value="UniProtKB-KW"/>
</dbReference>
<dbReference type="NCBIfam" id="NF002826">
    <property type="entry name" value="PRK03001.1"/>
    <property type="match status" value="1"/>
</dbReference>
<evidence type="ECO:0000259" key="14">
    <source>
        <dbReference type="Pfam" id="PF01435"/>
    </source>
</evidence>
<keyword evidence="12 13" id="KW-0472">Membrane</keyword>
<keyword evidence="5" id="KW-0645">Protease</keyword>
<keyword evidence="10 13" id="KW-1133">Transmembrane helix</keyword>
<evidence type="ECO:0000256" key="1">
    <source>
        <dbReference type="ARBA" id="ARBA00001947"/>
    </source>
</evidence>
<evidence type="ECO:0000313" key="15">
    <source>
        <dbReference type="EMBL" id="VAX15336.1"/>
    </source>
</evidence>
<evidence type="ECO:0000256" key="3">
    <source>
        <dbReference type="ARBA" id="ARBA00009779"/>
    </source>
</evidence>
<comment type="similarity">
    <text evidence="3">Belongs to the peptidase M48B family.</text>
</comment>
<evidence type="ECO:0000256" key="11">
    <source>
        <dbReference type="ARBA" id="ARBA00023049"/>
    </source>
</evidence>
<evidence type="ECO:0000256" key="9">
    <source>
        <dbReference type="ARBA" id="ARBA00022833"/>
    </source>
</evidence>